<dbReference type="AlphaFoldDB" id="A0A3G1L0B5"/>
<reference evidence="2 3" key="1">
    <citation type="submission" date="2016-10" db="EMBL/GenBank/DDBJ databases">
        <title>Complete Genome Sequence of Peptococcaceae strain DCMF.</title>
        <authorList>
            <person name="Edwards R.J."/>
            <person name="Holland S.I."/>
            <person name="Deshpande N.P."/>
            <person name="Wong Y.K."/>
            <person name="Ertan H."/>
            <person name="Manefield M."/>
            <person name="Russell T.L."/>
            <person name="Lee M.J."/>
        </authorList>
    </citation>
    <scope>NUCLEOTIDE SEQUENCE [LARGE SCALE GENOMIC DNA]</scope>
    <source>
        <strain evidence="2 3">DCMF</strain>
    </source>
</reference>
<protein>
    <submittedName>
        <fullName evidence="2">Fimbrial assembly protein FimA</fullName>
    </submittedName>
</protein>
<accession>A0A3G1L0B5</accession>
<dbReference type="PANTHER" id="PTHR39328:SF1">
    <property type="entry name" value="BLL2871 PROTEIN"/>
    <property type="match status" value="1"/>
</dbReference>
<organism evidence="2 3">
    <name type="scientific">Formimonas warabiya</name>
    <dbReference type="NCBI Taxonomy" id="1761012"/>
    <lineage>
        <taxon>Bacteria</taxon>
        <taxon>Bacillati</taxon>
        <taxon>Bacillota</taxon>
        <taxon>Clostridia</taxon>
        <taxon>Eubacteriales</taxon>
        <taxon>Peptococcaceae</taxon>
        <taxon>Candidatus Formimonas</taxon>
    </lineage>
</organism>
<evidence type="ECO:0000259" key="1">
    <source>
        <dbReference type="Pfam" id="PF08823"/>
    </source>
</evidence>
<dbReference type="Pfam" id="PF06267">
    <property type="entry name" value="DUF1028"/>
    <property type="match status" value="1"/>
</dbReference>
<evidence type="ECO:0000313" key="3">
    <source>
        <dbReference type="Proteomes" id="UP000323521"/>
    </source>
</evidence>
<dbReference type="EMBL" id="CP017634">
    <property type="protein sequence ID" value="ATW28088.1"/>
    <property type="molecule type" value="Genomic_DNA"/>
</dbReference>
<feature type="domain" description="Putative peptidoglycan binding" evidence="1">
    <location>
        <begin position="218"/>
        <end position="289"/>
    </location>
</feature>
<name>A0A3G1L0B5_FORW1</name>
<dbReference type="KEGG" id="fwa:DCMF_28030"/>
<dbReference type="Pfam" id="PF08823">
    <property type="entry name" value="PG_binding_2"/>
    <property type="match status" value="1"/>
</dbReference>
<dbReference type="SUPFAM" id="SSF56235">
    <property type="entry name" value="N-terminal nucleophile aminohydrolases (Ntn hydrolases)"/>
    <property type="match status" value="1"/>
</dbReference>
<dbReference type="InterPro" id="IPR014927">
    <property type="entry name" value="PG-bd_2"/>
</dbReference>
<dbReference type="OrthoDB" id="9790012at2"/>
<dbReference type="InterPro" id="IPR010430">
    <property type="entry name" value="DUF1028"/>
</dbReference>
<dbReference type="Proteomes" id="UP000323521">
    <property type="component" value="Chromosome"/>
</dbReference>
<dbReference type="PANTHER" id="PTHR39328">
    <property type="entry name" value="BLL2871 PROTEIN"/>
    <property type="match status" value="1"/>
</dbReference>
<evidence type="ECO:0000313" key="2">
    <source>
        <dbReference type="EMBL" id="ATW28088.1"/>
    </source>
</evidence>
<dbReference type="InterPro" id="IPR029055">
    <property type="entry name" value="Ntn_hydrolases_N"/>
</dbReference>
<gene>
    <name evidence="2" type="ORF">DCMF_28030</name>
</gene>
<dbReference type="Gene3D" id="3.60.20.10">
    <property type="entry name" value="Glutamine Phosphoribosylpyrophosphate, subunit 1, domain 1"/>
    <property type="match status" value="1"/>
</dbReference>
<sequence>MPWILRQIKEWISVTFSIVGFDPESGELGVAVASKFLAVGAFVPFARAGVGAVATQSLTNSDYGLLGLELLASGGTPEEVLRQILKNDPDFAVRQVGMVNAQGKSATFTGEKCFTWAGGIAGPNFACQGNILVGEETIKAMVDCFQAEKGHLAQRLLHALLAGDRAGGDRRGRQSAAILVVKEKAGYGGHDRAVDLRIDDHRDPIPALIGLYQLHKLYFEPPRPEDILRIDAILRRTLENHLRDLAYLQEGPVSDEKFYEALNSFQLMENFDERILENGYIDVQVVNYLEKMVQGQRG</sequence>
<proteinExistence type="predicted"/>
<keyword evidence="3" id="KW-1185">Reference proteome</keyword>